<sequence>MTPEERDQLDAATEKTRDKFGTRNRPVDPLLESILDQSYAGDPESSKKSTFDKGRRRIFRAWPRDPDGPVMKYSSEGKRAPNATHLWGSTLFDFYYVHRMPFQRCSITITTGSKMAPWCKSIGEVDYAAQEIDWADNAEKDPKRIEAANVAEIHEAQVDYGARFSSWGKAKIEEAKNEGNKDDDTENFRTPFHPSSYPSPYPLPPFASERTPTLETPVPLHLLPEKLIVHDPSDVLRVSSGDVDEYVYRESAADHYYHQNGKRKEKERWDDPWPYDTSDPNNPKGYKTQIYKLQLSSSTVSKIAKTRESLAAAATDDPVLLLYVYPNTQCGETRDPLFQITVPPPPPPPTRTPEAHLYLTRSPDKVKGVGNHSAVFEAEWEIPREWFVKPRICVACVMERAKAVKEKWVAEEEARATDTVPPVSAPRDNESELVEAVLNALHQTEHQDMEVEYELDENDENLKRYMAETEAEEATKPTTSDPDIVMGEPSASPVTSQSPEPYPDDNLIASPSTKQVEIELPESMIKTWGRRDSKSTSGYRPMRPHVGRVCPRFTVQQCPKVTIGAKQEHEVRREHEKLAKQRREGRPDPWEKERTRCERDPSKDAEGEEKKNDGEKVDAKGKGKAKAVTVEDAENDVDQQKPGEAEGAHPETEATEEHQEEVIRTSLYQGMMHIVHVGSVSWLLPGDPPCNEHSFYDLRVIDDSDATKKKDSPCPVSLLPATLRPCGRLPPTMRVVISAKASIPGDRHLVREARNYQKFDPSFGEHWTGYTVARPLHEPTPCGALVPAFYGYYVREKEGAGEIKTAKPKVQETEVDAKNAQSTSGQGAKTEDKESKAQEEEDRYFSPLLLLEDCGEPVDADTLNLDDRRECSALLLRFHELGWIHGSFAHRNMLMRRGDHTDYPMERSKKDKRFRLVDFGRSEYLEDWPKDDTKNRDHWDSRRYSEKTNIWQIMKLPFPV</sequence>
<comment type="caution">
    <text evidence="2">The sequence shown here is derived from an EMBL/GenBank/DDBJ whole genome shotgun (WGS) entry which is preliminary data.</text>
</comment>
<evidence type="ECO:0008006" key="4">
    <source>
        <dbReference type="Google" id="ProtNLM"/>
    </source>
</evidence>
<feature type="compositionally biased region" description="Basic and acidic residues" evidence="1">
    <location>
        <begin position="566"/>
        <end position="621"/>
    </location>
</feature>
<evidence type="ECO:0000313" key="3">
    <source>
        <dbReference type="Proteomes" id="UP001465976"/>
    </source>
</evidence>
<feature type="region of interest" description="Disordered" evidence="1">
    <location>
        <begin position="566"/>
        <end position="660"/>
    </location>
</feature>
<dbReference type="Proteomes" id="UP001465976">
    <property type="component" value="Unassembled WGS sequence"/>
</dbReference>
<feature type="region of interest" description="Disordered" evidence="1">
    <location>
        <begin position="803"/>
        <end position="840"/>
    </location>
</feature>
<keyword evidence="3" id="KW-1185">Reference proteome</keyword>
<gene>
    <name evidence="2" type="ORF">V5O48_005803</name>
</gene>
<feature type="region of interest" description="Disordered" evidence="1">
    <location>
        <begin position="469"/>
        <end position="502"/>
    </location>
</feature>
<evidence type="ECO:0000313" key="2">
    <source>
        <dbReference type="EMBL" id="KAL0576162.1"/>
    </source>
</evidence>
<organism evidence="2 3">
    <name type="scientific">Marasmius crinis-equi</name>
    <dbReference type="NCBI Taxonomy" id="585013"/>
    <lineage>
        <taxon>Eukaryota</taxon>
        <taxon>Fungi</taxon>
        <taxon>Dikarya</taxon>
        <taxon>Basidiomycota</taxon>
        <taxon>Agaricomycotina</taxon>
        <taxon>Agaricomycetes</taxon>
        <taxon>Agaricomycetidae</taxon>
        <taxon>Agaricales</taxon>
        <taxon>Marasmiineae</taxon>
        <taxon>Marasmiaceae</taxon>
        <taxon>Marasmius</taxon>
    </lineage>
</organism>
<feature type="compositionally biased region" description="Basic and acidic residues" evidence="1">
    <location>
        <begin position="1"/>
        <end position="21"/>
    </location>
</feature>
<feature type="compositionally biased region" description="Basic and acidic residues" evidence="1">
    <location>
        <begin position="803"/>
        <end position="817"/>
    </location>
</feature>
<feature type="region of interest" description="Disordered" evidence="1">
    <location>
        <begin position="175"/>
        <end position="194"/>
    </location>
</feature>
<feature type="compositionally biased region" description="Basic and acidic residues" evidence="1">
    <location>
        <begin position="829"/>
        <end position="838"/>
    </location>
</feature>
<reference evidence="2 3" key="1">
    <citation type="submission" date="2024-02" db="EMBL/GenBank/DDBJ databases">
        <title>A draft genome for the cacao thread blight pathogen Marasmius crinis-equi.</title>
        <authorList>
            <person name="Cohen S.P."/>
            <person name="Baruah I.K."/>
            <person name="Amoako-Attah I."/>
            <person name="Bukari Y."/>
            <person name="Meinhardt L.W."/>
            <person name="Bailey B.A."/>
        </authorList>
    </citation>
    <scope>NUCLEOTIDE SEQUENCE [LARGE SCALE GENOMIC DNA]</scope>
    <source>
        <strain evidence="2 3">GH-76</strain>
    </source>
</reference>
<proteinExistence type="predicted"/>
<feature type="region of interest" description="Disordered" evidence="1">
    <location>
        <begin position="1"/>
        <end position="29"/>
    </location>
</feature>
<feature type="region of interest" description="Disordered" evidence="1">
    <location>
        <begin position="258"/>
        <end position="284"/>
    </location>
</feature>
<protein>
    <recommendedName>
        <fullName evidence="4">Protein kinase domain-containing protein</fullName>
    </recommendedName>
</protein>
<dbReference type="EMBL" id="JBAHYK010000242">
    <property type="protein sequence ID" value="KAL0576162.1"/>
    <property type="molecule type" value="Genomic_DNA"/>
</dbReference>
<name>A0ABR3FL86_9AGAR</name>
<feature type="compositionally biased region" description="Basic and acidic residues" evidence="1">
    <location>
        <begin position="638"/>
        <end position="660"/>
    </location>
</feature>
<evidence type="ECO:0000256" key="1">
    <source>
        <dbReference type="SAM" id="MobiDB-lite"/>
    </source>
</evidence>
<accession>A0ABR3FL86</accession>
<feature type="compositionally biased region" description="Basic and acidic residues" evidence="1">
    <location>
        <begin position="258"/>
        <end position="271"/>
    </location>
</feature>